<feature type="transmembrane region" description="Helical" evidence="10">
    <location>
        <begin position="24"/>
        <end position="42"/>
    </location>
</feature>
<evidence type="ECO:0000256" key="4">
    <source>
        <dbReference type="ARBA" id="ARBA00022679"/>
    </source>
</evidence>
<keyword evidence="7 10" id="KW-1133">Transmembrane helix</keyword>
<comment type="subcellular location">
    <subcellularLocation>
        <location evidence="1 10">Golgi apparatus membrane</location>
        <topology evidence="1 10">Single-pass type II membrane protein</topology>
    </subcellularLocation>
</comment>
<evidence type="ECO:0000256" key="9">
    <source>
        <dbReference type="ARBA" id="ARBA00023136"/>
    </source>
</evidence>
<evidence type="ECO:0000256" key="3">
    <source>
        <dbReference type="ARBA" id="ARBA00022676"/>
    </source>
</evidence>
<evidence type="ECO:0000256" key="8">
    <source>
        <dbReference type="ARBA" id="ARBA00023034"/>
    </source>
</evidence>
<keyword evidence="3 10" id="KW-0328">Glycosyltransferase</keyword>
<keyword evidence="6 10" id="KW-0735">Signal-anchor</keyword>
<keyword evidence="8 10" id="KW-0333">Golgi apparatus</keyword>
<dbReference type="InterPro" id="IPR002659">
    <property type="entry name" value="Glyco_trans_31"/>
</dbReference>
<dbReference type="GeneID" id="106812987"/>
<evidence type="ECO:0000256" key="1">
    <source>
        <dbReference type="ARBA" id="ARBA00004323"/>
    </source>
</evidence>
<evidence type="ECO:0000256" key="6">
    <source>
        <dbReference type="ARBA" id="ARBA00022968"/>
    </source>
</evidence>
<dbReference type="Pfam" id="PF01762">
    <property type="entry name" value="Galactosyl_T"/>
    <property type="match status" value="1"/>
</dbReference>
<dbReference type="PANTHER" id="PTHR11214">
    <property type="entry name" value="BETA-1,3-N-ACETYLGLUCOSAMINYLTRANSFERASE"/>
    <property type="match status" value="1"/>
</dbReference>
<name>A0ABM1EJZ1_PRICU</name>
<reference evidence="12" key="1">
    <citation type="submission" date="2025-08" db="UniProtKB">
        <authorList>
            <consortium name="RefSeq"/>
        </authorList>
    </citation>
    <scope>IDENTIFICATION</scope>
</reference>
<evidence type="ECO:0000256" key="2">
    <source>
        <dbReference type="ARBA" id="ARBA00008661"/>
    </source>
</evidence>
<evidence type="ECO:0000256" key="5">
    <source>
        <dbReference type="ARBA" id="ARBA00022692"/>
    </source>
</evidence>
<dbReference type="Proteomes" id="UP000695022">
    <property type="component" value="Unplaced"/>
</dbReference>
<protein>
    <recommendedName>
        <fullName evidence="10">Hexosyltransferase</fullName>
        <ecNumber evidence="10">2.4.1.-</ecNumber>
    </recommendedName>
</protein>
<keyword evidence="11" id="KW-1185">Reference proteome</keyword>
<dbReference type="RefSeq" id="XP_014672512.1">
    <property type="nucleotide sequence ID" value="XM_014817026.1"/>
</dbReference>
<evidence type="ECO:0000256" key="7">
    <source>
        <dbReference type="ARBA" id="ARBA00022989"/>
    </source>
</evidence>
<gene>
    <name evidence="12" type="primary">LOC106812987</name>
</gene>
<evidence type="ECO:0000313" key="12">
    <source>
        <dbReference type="RefSeq" id="XP_014672512.1"/>
    </source>
</evidence>
<dbReference type="EC" id="2.4.1.-" evidence="10"/>
<organism evidence="11 12">
    <name type="scientific">Priapulus caudatus</name>
    <name type="common">Priapulid worm</name>
    <dbReference type="NCBI Taxonomy" id="37621"/>
    <lineage>
        <taxon>Eukaryota</taxon>
        <taxon>Metazoa</taxon>
        <taxon>Ecdysozoa</taxon>
        <taxon>Scalidophora</taxon>
        <taxon>Priapulida</taxon>
        <taxon>Priapulimorpha</taxon>
        <taxon>Priapulimorphida</taxon>
        <taxon>Priapulidae</taxon>
        <taxon>Priapulus</taxon>
    </lineage>
</organism>
<evidence type="ECO:0000256" key="10">
    <source>
        <dbReference type="RuleBase" id="RU363063"/>
    </source>
</evidence>
<keyword evidence="9 10" id="KW-0472">Membrane</keyword>
<evidence type="ECO:0000313" key="11">
    <source>
        <dbReference type="Proteomes" id="UP000695022"/>
    </source>
</evidence>
<dbReference type="Gene3D" id="3.90.550.50">
    <property type="match status" value="1"/>
</dbReference>
<keyword evidence="5 10" id="KW-0812">Transmembrane</keyword>
<dbReference type="PROSITE" id="PS51257">
    <property type="entry name" value="PROKAR_LIPOPROTEIN"/>
    <property type="match status" value="1"/>
</dbReference>
<comment type="similarity">
    <text evidence="2 10">Belongs to the glycosyltransferase 31 family.</text>
</comment>
<proteinExistence type="inferred from homology"/>
<dbReference type="PANTHER" id="PTHR11214:SF334">
    <property type="entry name" value="HEXOSYLTRANSFERASE"/>
    <property type="match status" value="1"/>
</dbReference>
<accession>A0ABM1EJZ1</accession>
<sequence length="342" mass="38741">MTHHRCCFILLHVRQKLHRLRMPCGYILGVLAACLLLLVYVIHSSTERKFTIGHQQAGVAAYIPERGRLETFTVQNIKISYYLPKLGCPDRPWILALVISSAEDFQCRAAVRSTWASEASALGLNLTERLRVLHLIAVSRNETANNNIMRESRTHFDLAQGNFVDSYRNLTIKSIMGLHIATSACPRQPGLVIKIDCDTYLNVDNLLAFESGDNHANAIYGFLLDNDRPIRRRKNKSFISREEYDGGTYPPFIGGFFYVMTTGVAGQLYGEAARCNYLLPLEDVSVTGLLAERVGVRRYHLAGVLRRTPRVWEETFSALAVHSLTPPQMTNISKTRWRYQHS</sequence>
<keyword evidence="4" id="KW-0808">Transferase</keyword>